<gene>
    <name evidence="1" type="ORF">KA717_29680</name>
</gene>
<evidence type="ECO:0000313" key="1">
    <source>
        <dbReference type="EMBL" id="UXE59839.1"/>
    </source>
</evidence>
<dbReference type="KEGG" id="wna:KA717_29680"/>
<proteinExistence type="predicted"/>
<dbReference type="AlphaFoldDB" id="A0A977KTW1"/>
<organism evidence="1">
    <name type="scientific">Woronichinia naegeliana WA131</name>
    <dbReference type="NCBI Taxonomy" id="2824559"/>
    <lineage>
        <taxon>Bacteria</taxon>
        <taxon>Bacillati</taxon>
        <taxon>Cyanobacteriota</taxon>
        <taxon>Cyanophyceae</taxon>
        <taxon>Synechococcales</taxon>
        <taxon>Coelosphaeriaceae</taxon>
        <taxon>Woronichinia</taxon>
    </lineage>
</organism>
<sequence>MVIWLLLILFWLARIQGTTDARRDAVNETSTLPVITLVLPEKQIALGQNLDRDNPFNPSLKGYRIIGDQGLFYYLRGKENNDSGTKPPRVWRLLLENNKWTYVFPTLSAKPENSKWTYVFSALFATSKDDERPPVLAINQDKEGQLMILAPDYTRSK</sequence>
<reference evidence="1" key="1">
    <citation type="submission" date="2021-04" db="EMBL/GenBank/DDBJ databases">
        <title>Genome sequence of Woronichinia naegeliana from Washington state freshwater lake bloom.</title>
        <authorList>
            <person name="Dreher T.W."/>
        </authorList>
    </citation>
    <scope>NUCLEOTIDE SEQUENCE</scope>
    <source>
        <strain evidence="1">WA131</strain>
    </source>
</reference>
<dbReference type="EMBL" id="CP073041">
    <property type="protein sequence ID" value="UXE59839.1"/>
    <property type="molecule type" value="Genomic_DNA"/>
</dbReference>
<name>A0A977KTW1_9CYAN</name>
<accession>A0A977KTW1</accession>
<dbReference type="Proteomes" id="UP001065613">
    <property type="component" value="Chromosome"/>
</dbReference>
<protein>
    <submittedName>
        <fullName evidence="1">Uncharacterized protein</fullName>
    </submittedName>
</protein>